<evidence type="ECO:0000256" key="1">
    <source>
        <dbReference type="ARBA" id="ARBA00004123"/>
    </source>
</evidence>
<keyword evidence="4" id="KW-0227">DNA damage</keyword>
<evidence type="ECO:0000313" key="9">
    <source>
        <dbReference type="EMBL" id="AWP18973.1"/>
    </source>
</evidence>
<dbReference type="GO" id="GO:0031297">
    <property type="term" value="P:replication fork processing"/>
    <property type="evidence" value="ECO:0007669"/>
    <property type="project" value="TreeGrafter"/>
</dbReference>
<dbReference type="GO" id="GO:0051382">
    <property type="term" value="P:kinetochore assembly"/>
    <property type="evidence" value="ECO:0007669"/>
    <property type="project" value="InterPro"/>
</dbReference>
<dbReference type="GO" id="GO:0000712">
    <property type="term" value="P:resolution of meiotic recombination intermediates"/>
    <property type="evidence" value="ECO:0007669"/>
    <property type="project" value="TreeGrafter"/>
</dbReference>
<evidence type="ECO:0000256" key="5">
    <source>
        <dbReference type="ARBA" id="ARBA00023125"/>
    </source>
</evidence>
<evidence type="ECO:0000313" key="10">
    <source>
        <dbReference type="Proteomes" id="UP000246464"/>
    </source>
</evidence>
<evidence type="ECO:0000256" key="7">
    <source>
        <dbReference type="ARBA" id="ARBA00023242"/>
    </source>
</evidence>
<sequence>MAEQDAEIGFRKDTVSKLLSGSFKEEKTKLSGDAALLMAEMLKVFVQEAAVRSLKQAESEDSDQVDIEHFEKVLPQLKAAVLPSLLHATSSKAHLCSSVEQQVLPACSMVPFIKASWSSWKQLE</sequence>
<dbReference type="GO" id="GO:0071821">
    <property type="term" value="C:FANCM-MHF complex"/>
    <property type="evidence" value="ECO:0007669"/>
    <property type="project" value="TreeGrafter"/>
</dbReference>
<comment type="subunit">
    <text evidence="8">Heterodimer with CENPX, sometimes called MHF; this interaction stabilizes both partners. MHF heterodimers can assemble to form tetrameric structures. MHF also coassemble with CENPT-CENPW heterodimers at centromeres to form the tetrameric CENP-T-W-S-X complex. Forms a discrete complex with FANCM and CENPX, called FANCM-MHF; this interaction, probably mediated by direct binding between CENPS and FANCM, leads to synergistic activation of double-stranded DNA binding and strongly stimulates FANCM-mediated DNA remodeling. Recruited by FANCM to the Fanconi anemia (FA) core complex, which consists of CENPS, CENPX, FANCA, FANCB, FANCC, FANCE, FANCF, FANCG, FANCL, FANCM, FAAP24 and FAAP100. The FA core complex associates with Bloom syndrome (BLM) complex, which consists of at least BLM, DNA topoisomerase 3-alpha (TOP3A), RMI1/BLAP75, RPA1/RPA70 and RPA2/RPA32. The super complex between FA and BLM is called BRAFT.</text>
</comment>
<organism evidence="9 10">
    <name type="scientific">Scophthalmus maximus</name>
    <name type="common">Turbot</name>
    <name type="synonym">Psetta maxima</name>
    <dbReference type="NCBI Taxonomy" id="52904"/>
    <lineage>
        <taxon>Eukaryota</taxon>
        <taxon>Metazoa</taxon>
        <taxon>Chordata</taxon>
        <taxon>Craniata</taxon>
        <taxon>Vertebrata</taxon>
        <taxon>Euteleostomi</taxon>
        <taxon>Actinopterygii</taxon>
        <taxon>Neopterygii</taxon>
        <taxon>Teleostei</taxon>
        <taxon>Neoteleostei</taxon>
        <taxon>Acanthomorphata</taxon>
        <taxon>Carangaria</taxon>
        <taxon>Pleuronectiformes</taxon>
        <taxon>Pleuronectoidei</taxon>
        <taxon>Scophthalmidae</taxon>
        <taxon>Scophthalmus</taxon>
    </lineage>
</organism>
<evidence type="ECO:0000256" key="4">
    <source>
        <dbReference type="ARBA" id="ARBA00022763"/>
    </source>
</evidence>
<dbReference type="Proteomes" id="UP000246464">
    <property type="component" value="Chromosome 19"/>
</dbReference>
<name>A0A2U9CS22_SCOMX</name>
<dbReference type="CDD" id="cd22921">
    <property type="entry name" value="HFD_CENP-X"/>
    <property type="match status" value="1"/>
</dbReference>
<dbReference type="Gene3D" id="1.20.5.4980">
    <property type="match status" value="1"/>
</dbReference>
<evidence type="ECO:0000256" key="3">
    <source>
        <dbReference type="ARBA" id="ARBA00016388"/>
    </source>
</evidence>
<comment type="subcellular location">
    <subcellularLocation>
        <location evidence="1">Nucleus</location>
    </subcellularLocation>
</comment>
<protein>
    <recommendedName>
        <fullName evidence="3">Centromere protein X</fullName>
    </recommendedName>
</protein>
<dbReference type="STRING" id="52904.ENSSMAP00000028433"/>
<dbReference type="Gene3D" id="6.10.130.30">
    <property type="match status" value="1"/>
</dbReference>
<dbReference type="Pfam" id="PF09415">
    <property type="entry name" value="CENP-X"/>
    <property type="match status" value="1"/>
</dbReference>
<evidence type="ECO:0000256" key="8">
    <source>
        <dbReference type="ARBA" id="ARBA00047146"/>
    </source>
</evidence>
<dbReference type="GO" id="GO:0006281">
    <property type="term" value="P:DNA repair"/>
    <property type="evidence" value="ECO:0007669"/>
    <property type="project" value="UniProtKB-KW"/>
</dbReference>
<dbReference type="SUPFAM" id="SSF47113">
    <property type="entry name" value="Histone-fold"/>
    <property type="match status" value="1"/>
</dbReference>
<reference evidence="9 10" key="1">
    <citation type="submission" date="2017-12" db="EMBL/GenBank/DDBJ databases">
        <title>Integrating genomic resources of turbot (Scophthalmus maximus) in depth evaluation of genetic and physical mapping variation across individuals.</title>
        <authorList>
            <person name="Martinez P."/>
        </authorList>
    </citation>
    <scope>NUCLEOTIDE SEQUENCE [LARGE SCALE GENOMIC DNA]</scope>
</reference>
<gene>
    <name evidence="9" type="ORF">SMAX5B_020865</name>
</gene>
<dbReference type="PANTHER" id="PTHR28680:SF1">
    <property type="entry name" value="CENTROMERE PROTEIN X"/>
    <property type="match status" value="1"/>
</dbReference>
<dbReference type="InterPro" id="IPR018552">
    <property type="entry name" value="CENP-X"/>
</dbReference>
<keyword evidence="7" id="KW-0539">Nucleus</keyword>
<proteinExistence type="inferred from homology"/>
<dbReference type="EMBL" id="CP026261">
    <property type="protein sequence ID" value="AWP18973.1"/>
    <property type="molecule type" value="Genomic_DNA"/>
</dbReference>
<evidence type="ECO:0000256" key="6">
    <source>
        <dbReference type="ARBA" id="ARBA00023204"/>
    </source>
</evidence>
<evidence type="ECO:0000256" key="2">
    <source>
        <dbReference type="ARBA" id="ARBA00009359"/>
    </source>
</evidence>
<keyword evidence="6" id="KW-0234">DNA repair</keyword>
<accession>A0A2U9CS22</accession>
<dbReference type="InterPro" id="IPR009072">
    <property type="entry name" value="Histone-fold"/>
</dbReference>
<dbReference type="GO" id="GO:0046982">
    <property type="term" value="F:protein heterodimerization activity"/>
    <property type="evidence" value="ECO:0007669"/>
    <property type="project" value="InterPro"/>
</dbReference>
<dbReference type="PANTHER" id="PTHR28680">
    <property type="entry name" value="CENTROMERE PROTEIN X"/>
    <property type="match status" value="1"/>
</dbReference>
<dbReference type="AlphaFoldDB" id="A0A2U9CS22"/>
<keyword evidence="5" id="KW-0238">DNA-binding</keyword>
<dbReference type="GO" id="GO:0003677">
    <property type="term" value="F:DNA binding"/>
    <property type="evidence" value="ECO:0007669"/>
    <property type="project" value="UniProtKB-KW"/>
</dbReference>
<dbReference type="GO" id="GO:0043240">
    <property type="term" value="C:Fanconi anaemia nuclear complex"/>
    <property type="evidence" value="ECO:0007669"/>
    <property type="project" value="TreeGrafter"/>
</dbReference>
<comment type="similarity">
    <text evidence="2">Belongs to the CENP-X/MHF2 family.</text>
</comment>
<keyword evidence="10" id="KW-1185">Reference proteome</keyword>